<feature type="region of interest" description="Disordered" evidence="6">
    <location>
        <begin position="707"/>
        <end position="743"/>
    </location>
</feature>
<evidence type="ECO:0000256" key="4">
    <source>
        <dbReference type="ARBA" id="ARBA00022989"/>
    </source>
</evidence>
<feature type="transmembrane region" description="Helical" evidence="7">
    <location>
        <begin position="94"/>
        <end position="113"/>
    </location>
</feature>
<dbReference type="RefSeq" id="WP_315722784.1">
    <property type="nucleotide sequence ID" value="NZ_JAVUPU010000001.1"/>
</dbReference>
<evidence type="ECO:0000256" key="1">
    <source>
        <dbReference type="ARBA" id="ARBA00004651"/>
    </source>
</evidence>
<organism evidence="10 11">
    <name type="scientific">Sphingosinicella rhizophila</name>
    <dbReference type="NCBI Taxonomy" id="3050082"/>
    <lineage>
        <taxon>Bacteria</taxon>
        <taxon>Pseudomonadati</taxon>
        <taxon>Pseudomonadota</taxon>
        <taxon>Alphaproteobacteria</taxon>
        <taxon>Sphingomonadales</taxon>
        <taxon>Sphingosinicellaceae</taxon>
        <taxon>Sphingosinicella</taxon>
    </lineage>
</organism>
<gene>
    <name evidence="10" type="ORF">RQX22_00865</name>
</gene>
<evidence type="ECO:0000256" key="2">
    <source>
        <dbReference type="ARBA" id="ARBA00022475"/>
    </source>
</evidence>
<feature type="transmembrane region" description="Helical" evidence="7">
    <location>
        <begin position="285"/>
        <end position="308"/>
    </location>
</feature>
<name>A0ABU3Q254_9SPHN</name>
<evidence type="ECO:0000313" key="10">
    <source>
        <dbReference type="EMBL" id="MDT9597501.1"/>
    </source>
</evidence>
<feature type="transmembrane region" description="Helical" evidence="7">
    <location>
        <begin position="389"/>
        <end position="407"/>
    </location>
</feature>
<feature type="transmembrane region" description="Helical" evidence="7">
    <location>
        <begin position="320"/>
        <end position="338"/>
    </location>
</feature>
<feature type="transmembrane region" description="Helical" evidence="7">
    <location>
        <begin position="548"/>
        <end position="565"/>
    </location>
</feature>
<feature type="transmembrane region" description="Helical" evidence="7">
    <location>
        <begin position="457"/>
        <end position="480"/>
    </location>
</feature>
<keyword evidence="3 7" id="KW-0812">Transmembrane</keyword>
<dbReference type="Proteomes" id="UP001259572">
    <property type="component" value="Unassembled WGS sequence"/>
</dbReference>
<dbReference type="InterPro" id="IPR004477">
    <property type="entry name" value="ComEC_N"/>
</dbReference>
<feature type="transmembrane region" description="Helical" evidence="7">
    <location>
        <begin position="344"/>
        <end position="361"/>
    </location>
</feature>
<dbReference type="NCBIfam" id="TIGR00360">
    <property type="entry name" value="ComEC_N-term"/>
    <property type="match status" value="1"/>
</dbReference>
<dbReference type="Pfam" id="PF03772">
    <property type="entry name" value="Competence"/>
    <property type="match status" value="1"/>
</dbReference>
<reference evidence="10 11" key="1">
    <citation type="submission" date="2023-05" db="EMBL/GenBank/DDBJ databases">
        <authorList>
            <person name="Guo Y."/>
        </authorList>
    </citation>
    <scope>NUCLEOTIDE SEQUENCE [LARGE SCALE GENOMIC DNA]</scope>
    <source>
        <strain evidence="10 11">GR2756</strain>
    </source>
</reference>
<keyword evidence="4 7" id="KW-1133">Transmembrane helix</keyword>
<dbReference type="Pfam" id="PF13567">
    <property type="entry name" value="DUF4131"/>
    <property type="match status" value="1"/>
</dbReference>
<evidence type="ECO:0000259" key="9">
    <source>
        <dbReference type="Pfam" id="PF13567"/>
    </source>
</evidence>
<keyword evidence="2" id="KW-1003">Cell membrane</keyword>
<dbReference type="PANTHER" id="PTHR30619">
    <property type="entry name" value="DNA INTERNALIZATION/COMPETENCE PROTEIN COMEC/REC2"/>
    <property type="match status" value="1"/>
</dbReference>
<feature type="transmembrane region" description="Helical" evidence="7">
    <location>
        <begin position="70"/>
        <end position="87"/>
    </location>
</feature>
<evidence type="ECO:0000259" key="8">
    <source>
        <dbReference type="Pfam" id="PF03772"/>
    </source>
</evidence>
<feature type="transmembrane region" description="Helical" evidence="7">
    <location>
        <begin position="428"/>
        <end position="451"/>
    </location>
</feature>
<feature type="transmembrane region" description="Helical" evidence="7">
    <location>
        <begin position="523"/>
        <end position="541"/>
    </location>
</feature>
<protein>
    <submittedName>
        <fullName evidence="10">ComEC/Rec2 family competence protein</fullName>
    </submittedName>
</protein>
<feature type="compositionally biased region" description="Basic and acidic residues" evidence="6">
    <location>
        <begin position="730"/>
        <end position="743"/>
    </location>
</feature>
<comment type="caution">
    <text evidence="10">The sequence shown here is derived from an EMBL/GenBank/DDBJ whole genome shotgun (WGS) entry which is preliminary data.</text>
</comment>
<evidence type="ECO:0000313" key="11">
    <source>
        <dbReference type="Proteomes" id="UP001259572"/>
    </source>
</evidence>
<evidence type="ECO:0000256" key="3">
    <source>
        <dbReference type="ARBA" id="ARBA00022692"/>
    </source>
</evidence>
<evidence type="ECO:0000256" key="7">
    <source>
        <dbReference type="SAM" id="Phobius"/>
    </source>
</evidence>
<comment type="subcellular location">
    <subcellularLocation>
        <location evidence="1">Cell membrane</location>
        <topology evidence="1">Multi-pass membrane protein</topology>
    </subcellularLocation>
</comment>
<feature type="transmembrane region" description="Helical" evidence="7">
    <location>
        <begin position="46"/>
        <end position="64"/>
    </location>
</feature>
<evidence type="ECO:0000256" key="6">
    <source>
        <dbReference type="SAM" id="MobiDB-lite"/>
    </source>
</evidence>
<dbReference type="InterPro" id="IPR025405">
    <property type="entry name" value="DUF4131"/>
</dbReference>
<dbReference type="PANTHER" id="PTHR30619:SF1">
    <property type="entry name" value="RECOMBINATION PROTEIN 2"/>
    <property type="match status" value="1"/>
</dbReference>
<accession>A0ABU3Q254</accession>
<proteinExistence type="predicted"/>
<dbReference type="InterPro" id="IPR052159">
    <property type="entry name" value="Competence_DNA_uptake"/>
</dbReference>
<evidence type="ECO:0000256" key="5">
    <source>
        <dbReference type="ARBA" id="ARBA00023136"/>
    </source>
</evidence>
<sequence length="743" mass="79237">MTTGDVSAPSIADERLQTGHHGNTVAIFSRIAAGLEGLFERERDQLPIWLPVGVGLGVAAWFALPDARAWSAFLLIAMAAIVAPLALSPGTRWARAIAIFSLAAMIGCLNIWWKADRIAAPRLGHAQAVEFTGKVEAVQLLPAREAIRLLVRPYDAPKLPPKLRVNIDAAKAPQGLAAGAMVRLKTWLMPPAPAPVPGAYDFSRAAWFQQIGATGRAYEVEVVAPAGVQGWQARLATWRQKLASHVRSRLPGGEGGIAAALATGDQGGIPEEDAEALRRSGLAHLLSVSGLHLTAVVGAVMFLVLKLLALSPSLALRFRLVLIAAGAAALAGIVYTLLTGSEVPTVRACIASILVLGGIALGRDALTLRLVATGAIIVLLLWPDSLAGASFQLSFAAITAIVVLHDHPRIRALLTRRDEGLGAKLGRVLLALVLTGLAVEMALTPIALYHFHRSGLYGALANIIAIPLTTFVIMPFEALALLFDLFGLGEPFWWIAGQSLGLLLTLAHRTAQAPGAVTMLPSMPAAAFALMILGGLWLFLWRTSWRRWGLLPILVGAIWALTTPAPDLLITGDGRHMALRTAEGGLAILRGRAGDYVRDMLGEASGTDQEAAEIAYLRSASCSDDLCVTDIERSGRHWRILATRSSRFVDFGPLAQACAKADIVVSDRRLPRTCKPRWLKADRSLLRKTGGLAIVLGREAKVSTVAEQVGKHPWAPPAMTGRPSPKPSRFRQDRRSGSKGGRD</sequence>
<keyword evidence="11" id="KW-1185">Reference proteome</keyword>
<feature type="domain" description="DUF4131" evidence="9">
    <location>
        <begin position="70"/>
        <end position="222"/>
    </location>
</feature>
<feature type="domain" description="ComEC/Rec2-related protein" evidence="8">
    <location>
        <begin position="261"/>
        <end position="543"/>
    </location>
</feature>
<feature type="transmembrane region" description="Helical" evidence="7">
    <location>
        <begin position="492"/>
        <end position="511"/>
    </location>
</feature>
<dbReference type="EMBL" id="JAVUPU010000001">
    <property type="protein sequence ID" value="MDT9597501.1"/>
    <property type="molecule type" value="Genomic_DNA"/>
</dbReference>
<keyword evidence="5 7" id="KW-0472">Membrane</keyword>